<accession>A0AAV8UR48</accession>
<dbReference type="EMBL" id="JAMWBK010000006">
    <property type="protein sequence ID" value="KAJ8903961.1"/>
    <property type="molecule type" value="Genomic_DNA"/>
</dbReference>
<dbReference type="SUPFAM" id="SSF52540">
    <property type="entry name" value="P-loop containing nucleoside triphosphate hydrolases"/>
    <property type="match status" value="1"/>
</dbReference>
<feature type="transmembrane region" description="Helical" evidence="1">
    <location>
        <begin position="358"/>
        <end position="379"/>
    </location>
</feature>
<feature type="domain" description="G" evidence="2">
    <location>
        <begin position="49"/>
        <end position="177"/>
    </location>
</feature>
<gene>
    <name evidence="3" type="ORF">NDN08_000492</name>
</gene>
<protein>
    <recommendedName>
        <fullName evidence="2">G domain-containing protein</fullName>
    </recommendedName>
</protein>
<keyword evidence="1" id="KW-0472">Membrane</keyword>
<sequence length="522" mass="58982">MHMQRMGSSEADQMLKQICEVYSFLMKEREDVVYDSSEIELVEPRRRVNVMIVGNHSVGKSSFINWYMETDALRTGVAMESSGFSIVTQGKRRQSLKGNATINAFRYLQSIASFEGSLDHLRTEVVPEARMGKHLVTFFDTPGLTDGEHQYPFPVEQIILELAKSMDLILVFYDPVGQGLCSRTSRVVGTLNRLFRNKLRFYLTKADTIDNPEDGHKIIFQVAQNLPVRDVLRQSLPKSTSTNVQTVPSQCKNHAASLAMISLPHFYNDAIVDVAERHIDCLRADIDKAVDEKVQVRNSSCGQSLGLHILIARVSNCSKDELLRAINDTDQILKSLEMSDQMQTHAVKHNSRIVIWRTALAMIATTASVSLSFCIITVYDAHYTRSCLESVLPKAILESEPRRRLLSRWQVLYPNLEMPASAVGLHARYLLFCFMCYYILLMVFLGVLWFVPKKTTVLTSKQRAKLKAHKERVQAINLKSKDIYAAYISESMNLDSSRHGCQASPAVGSECELQNQQSQSQS</sequence>
<comment type="caution">
    <text evidence="3">The sequence shown here is derived from an EMBL/GenBank/DDBJ whole genome shotgun (WGS) entry which is preliminary data.</text>
</comment>
<feature type="transmembrane region" description="Helical" evidence="1">
    <location>
        <begin position="429"/>
        <end position="451"/>
    </location>
</feature>
<keyword evidence="4" id="KW-1185">Reference proteome</keyword>
<proteinExistence type="predicted"/>
<evidence type="ECO:0000313" key="3">
    <source>
        <dbReference type="EMBL" id="KAJ8903961.1"/>
    </source>
</evidence>
<dbReference type="Gene3D" id="3.40.50.300">
    <property type="entry name" value="P-loop containing nucleotide triphosphate hydrolases"/>
    <property type="match status" value="1"/>
</dbReference>
<evidence type="ECO:0000259" key="2">
    <source>
        <dbReference type="Pfam" id="PF01926"/>
    </source>
</evidence>
<keyword evidence="1" id="KW-0812">Transmembrane</keyword>
<name>A0AAV8UR48_9RHOD</name>
<reference evidence="3 4" key="1">
    <citation type="journal article" date="2023" name="Nat. Commun.">
        <title>Origin of minicircular mitochondrial genomes in red algae.</title>
        <authorList>
            <person name="Lee Y."/>
            <person name="Cho C.H."/>
            <person name="Lee Y.M."/>
            <person name="Park S.I."/>
            <person name="Yang J.H."/>
            <person name="West J.A."/>
            <person name="Bhattacharya D."/>
            <person name="Yoon H.S."/>
        </authorList>
    </citation>
    <scope>NUCLEOTIDE SEQUENCE [LARGE SCALE GENOMIC DNA]</scope>
    <source>
        <strain evidence="3 4">CCMP1338</strain>
        <tissue evidence="3">Whole cell</tissue>
    </source>
</reference>
<dbReference type="InterPro" id="IPR027417">
    <property type="entry name" value="P-loop_NTPase"/>
</dbReference>
<keyword evidence="1" id="KW-1133">Transmembrane helix</keyword>
<evidence type="ECO:0000256" key="1">
    <source>
        <dbReference type="SAM" id="Phobius"/>
    </source>
</evidence>
<evidence type="ECO:0000313" key="4">
    <source>
        <dbReference type="Proteomes" id="UP001157974"/>
    </source>
</evidence>
<dbReference type="AlphaFoldDB" id="A0AAV8UR48"/>
<dbReference type="Proteomes" id="UP001157974">
    <property type="component" value="Unassembled WGS sequence"/>
</dbReference>
<dbReference type="Pfam" id="PF01926">
    <property type="entry name" value="MMR_HSR1"/>
    <property type="match status" value="1"/>
</dbReference>
<organism evidence="3 4">
    <name type="scientific">Rhodosorus marinus</name>
    <dbReference type="NCBI Taxonomy" id="101924"/>
    <lineage>
        <taxon>Eukaryota</taxon>
        <taxon>Rhodophyta</taxon>
        <taxon>Stylonematophyceae</taxon>
        <taxon>Stylonematales</taxon>
        <taxon>Stylonemataceae</taxon>
        <taxon>Rhodosorus</taxon>
    </lineage>
</organism>
<dbReference type="InterPro" id="IPR006073">
    <property type="entry name" value="GTP-bd"/>
</dbReference>